<dbReference type="GO" id="GO:0005737">
    <property type="term" value="C:cytoplasm"/>
    <property type="evidence" value="ECO:0007669"/>
    <property type="project" value="TreeGrafter"/>
</dbReference>
<dbReference type="InterPro" id="IPR002195">
    <property type="entry name" value="Dihydroorotase_CS"/>
</dbReference>
<dbReference type="InterPro" id="IPR011059">
    <property type="entry name" value="Metal-dep_hydrolase_composite"/>
</dbReference>
<dbReference type="NCBIfam" id="NF006688">
    <property type="entry name" value="PRK09236.1"/>
    <property type="match status" value="1"/>
</dbReference>
<evidence type="ECO:0000313" key="8">
    <source>
        <dbReference type="EMBL" id="MDN0024662.1"/>
    </source>
</evidence>
<sequence length="440" mass="48510">MKTLIYGGIIVNEDRSHYGSLVMENDVIAEIIEGKEIPCGNYDRKIDATGLFVLPGVIDSHVHFREPGLTAKADVGTESEAAAYGGVTTFFDMPNTVPQTTSVDALDAKFRIAREKSHVNYSFFFGATNSNADALQTLDRHVVPGVKLFMGASTGNMLVDSDDSLHKIFSNATMPVMVHCEDTGMINANMTEAKSRYGDDPDVALHPLIRSEEACYASSSRAVRMARTYGTRLHVAHVSTAKELELFGHDGNITAEAVIAHLFFSDEDYARLGTRIKCNPAVKTAYDRSELRKALSSGAISTVGTDHAPHLLKDKEGGCARAASGMPMIQFSLVTMLELVDNGVLDMERLVRLMCHNPADIFEVRGRGYLRKGYKADIVLVGRDRRWTVTGDTVRSKCGWSPMEGHAYDWRVVKTICNGQVVYDDGTFYDNIRGEQVMFR</sequence>
<evidence type="ECO:0000256" key="5">
    <source>
        <dbReference type="ARBA" id="ARBA00022801"/>
    </source>
</evidence>
<evidence type="ECO:0000313" key="7">
    <source>
        <dbReference type="EMBL" id="MDN0021945.1"/>
    </source>
</evidence>
<dbReference type="PANTHER" id="PTHR43668:SF4">
    <property type="entry name" value="ALLANTOINASE"/>
    <property type="match status" value="1"/>
</dbReference>
<comment type="cofactor">
    <cofactor evidence="1">
        <name>Zn(2+)</name>
        <dbReference type="ChEBI" id="CHEBI:29105"/>
    </cofactor>
</comment>
<evidence type="ECO:0000256" key="1">
    <source>
        <dbReference type="ARBA" id="ARBA00001947"/>
    </source>
</evidence>
<comment type="function">
    <text evidence="2">Catalyzes the reversible cyclization of carbamoyl aspartate to dihydroorotate.</text>
</comment>
<reference evidence="8" key="1">
    <citation type="submission" date="2023-06" db="EMBL/GenBank/DDBJ databases">
        <authorList>
            <person name="Zeman M."/>
            <person name="Kubasova T."/>
            <person name="Jahodarova E."/>
            <person name="Nykrynova M."/>
            <person name="Rychlik I."/>
        </authorList>
    </citation>
    <scope>NUCLEOTIDE SEQUENCE</scope>
    <source>
        <strain evidence="8">ET15</strain>
        <strain evidence="7">ET37</strain>
    </source>
</reference>
<gene>
    <name evidence="7" type="ORF">QVN81_02735</name>
    <name evidence="8" type="ORF">QVN84_03865</name>
</gene>
<accession>A0AAW7JGM5</accession>
<dbReference type="SUPFAM" id="SSF51338">
    <property type="entry name" value="Composite domain of metallo-dependent hydrolases"/>
    <property type="match status" value="1"/>
</dbReference>
<dbReference type="GO" id="GO:0004038">
    <property type="term" value="F:allantoinase activity"/>
    <property type="evidence" value="ECO:0007669"/>
    <property type="project" value="TreeGrafter"/>
</dbReference>
<keyword evidence="5 8" id="KW-0378">Hydrolase</keyword>
<dbReference type="PROSITE" id="PS00482">
    <property type="entry name" value="DIHYDROOROTASE_1"/>
    <property type="match status" value="1"/>
</dbReference>
<dbReference type="PANTHER" id="PTHR43668">
    <property type="entry name" value="ALLANTOINASE"/>
    <property type="match status" value="1"/>
</dbReference>
<dbReference type="EMBL" id="JAUEIE010000002">
    <property type="protein sequence ID" value="MDN0021945.1"/>
    <property type="molecule type" value="Genomic_DNA"/>
</dbReference>
<dbReference type="EC" id="3.5.2.3" evidence="8"/>
<dbReference type="EMBL" id="JAUEIF010000002">
    <property type="protein sequence ID" value="MDN0024662.1"/>
    <property type="molecule type" value="Genomic_DNA"/>
</dbReference>
<feature type="domain" description="Amidohydrolase-related" evidence="6">
    <location>
        <begin position="52"/>
        <end position="422"/>
    </location>
</feature>
<dbReference type="GO" id="GO:0004151">
    <property type="term" value="F:dihydroorotase activity"/>
    <property type="evidence" value="ECO:0007669"/>
    <property type="project" value="UniProtKB-EC"/>
</dbReference>
<organism evidence="8 10">
    <name type="scientific">Leyella lascolaii</name>
    <dbReference type="NCBI Taxonomy" id="1776379"/>
    <lineage>
        <taxon>Bacteria</taxon>
        <taxon>Pseudomonadati</taxon>
        <taxon>Bacteroidota</taxon>
        <taxon>Bacteroidia</taxon>
        <taxon>Bacteroidales</taxon>
        <taxon>Prevotellaceae</taxon>
        <taxon>Leyella</taxon>
    </lineage>
</organism>
<keyword evidence="4" id="KW-0479">Metal-binding</keyword>
<evidence type="ECO:0000256" key="3">
    <source>
        <dbReference type="ARBA" id="ARBA00010286"/>
    </source>
</evidence>
<evidence type="ECO:0000313" key="9">
    <source>
        <dbReference type="Proteomes" id="UP001167831"/>
    </source>
</evidence>
<evidence type="ECO:0000256" key="2">
    <source>
        <dbReference type="ARBA" id="ARBA00002368"/>
    </source>
</evidence>
<dbReference type="SUPFAM" id="SSF51556">
    <property type="entry name" value="Metallo-dependent hydrolases"/>
    <property type="match status" value="1"/>
</dbReference>
<dbReference type="InterPro" id="IPR006680">
    <property type="entry name" value="Amidohydro-rel"/>
</dbReference>
<dbReference type="GO" id="GO:0006145">
    <property type="term" value="P:purine nucleobase catabolic process"/>
    <property type="evidence" value="ECO:0007669"/>
    <property type="project" value="TreeGrafter"/>
</dbReference>
<dbReference type="RefSeq" id="WP_289824660.1">
    <property type="nucleotide sequence ID" value="NZ_JAUEIE010000002.1"/>
</dbReference>
<dbReference type="GO" id="GO:0046872">
    <property type="term" value="F:metal ion binding"/>
    <property type="evidence" value="ECO:0007669"/>
    <property type="project" value="UniProtKB-KW"/>
</dbReference>
<dbReference type="AlphaFoldDB" id="A0AAW7JGM5"/>
<dbReference type="CDD" id="cd01318">
    <property type="entry name" value="DHOase_IIb"/>
    <property type="match status" value="1"/>
</dbReference>
<reference evidence="8" key="2">
    <citation type="submission" date="2023-08" db="EMBL/GenBank/DDBJ databases">
        <title>Identification and characterization of horizontal gene transfer across gut microbiota members of farm animals based on homology search.</title>
        <authorList>
            <person name="Schwarzerova J."/>
            <person name="Nykrynova M."/>
            <person name="Jureckova K."/>
            <person name="Cejkova D."/>
            <person name="Rychlik I."/>
        </authorList>
    </citation>
    <scope>NUCLEOTIDE SEQUENCE</scope>
    <source>
        <strain evidence="8">ET15</strain>
        <strain evidence="7">ET37</strain>
    </source>
</reference>
<dbReference type="Gene3D" id="3.20.20.140">
    <property type="entry name" value="Metal-dependent hydrolases"/>
    <property type="match status" value="1"/>
</dbReference>
<dbReference type="Gene3D" id="2.30.40.10">
    <property type="entry name" value="Urease, subunit C, domain 1"/>
    <property type="match status" value="1"/>
</dbReference>
<name>A0AAW7JGM5_9BACT</name>
<dbReference type="Proteomes" id="UP001168478">
    <property type="component" value="Unassembled WGS sequence"/>
</dbReference>
<dbReference type="InterPro" id="IPR032466">
    <property type="entry name" value="Metal_Hydrolase"/>
</dbReference>
<dbReference type="Proteomes" id="UP001167831">
    <property type="component" value="Unassembled WGS sequence"/>
</dbReference>
<evidence type="ECO:0000259" key="6">
    <source>
        <dbReference type="Pfam" id="PF01979"/>
    </source>
</evidence>
<comment type="similarity">
    <text evidence="3">Belongs to the metallo-dependent hydrolases superfamily. DHOase family. Class I DHOase subfamily.</text>
</comment>
<comment type="caution">
    <text evidence="8">The sequence shown here is derived from an EMBL/GenBank/DDBJ whole genome shotgun (WGS) entry which is preliminary data.</text>
</comment>
<proteinExistence type="inferred from homology"/>
<dbReference type="Pfam" id="PF01979">
    <property type="entry name" value="Amidohydro_1"/>
    <property type="match status" value="1"/>
</dbReference>
<dbReference type="InterPro" id="IPR050138">
    <property type="entry name" value="DHOase/Allantoinase_Hydrolase"/>
</dbReference>
<evidence type="ECO:0000256" key="4">
    <source>
        <dbReference type="ARBA" id="ARBA00022723"/>
    </source>
</evidence>
<evidence type="ECO:0000313" key="10">
    <source>
        <dbReference type="Proteomes" id="UP001168478"/>
    </source>
</evidence>
<dbReference type="PROSITE" id="PS00483">
    <property type="entry name" value="DIHYDROOROTASE_2"/>
    <property type="match status" value="1"/>
</dbReference>
<keyword evidence="9" id="KW-1185">Reference proteome</keyword>
<protein>
    <submittedName>
        <fullName evidence="8">Dihydroorotase</fullName>
        <ecNumber evidence="8">3.5.2.3</ecNumber>
    </submittedName>
</protein>